<accession>A0A5B7DNZ4</accession>
<protein>
    <submittedName>
        <fullName evidence="1">Uncharacterized protein</fullName>
    </submittedName>
</protein>
<comment type="caution">
    <text evidence="1">The sequence shown here is derived from an EMBL/GenBank/DDBJ whole genome shotgun (WGS) entry which is preliminary data.</text>
</comment>
<organism evidence="1 2">
    <name type="scientific">Portunus trituberculatus</name>
    <name type="common">Swimming crab</name>
    <name type="synonym">Neptunus trituberculatus</name>
    <dbReference type="NCBI Taxonomy" id="210409"/>
    <lineage>
        <taxon>Eukaryota</taxon>
        <taxon>Metazoa</taxon>
        <taxon>Ecdysozoa</taxon>
        <taxon>Arthropoda</taxon>
        <taxon>Crustacea</taxon>
        <taxon>Multicrustacea</taxon>
        <taxon>Malacostraca</taxon>
        <taxon>Eumalacostraca</taxon>
        <taxon>Eucarida</taxon>
        <taxon>Decapoda</taxon>
        <taxon>Pleocyemata</taxon>
        <taxon>Brachyura</taxon>
        <taxon>Eubrachyura</taxon>
        <taxon>Portunoidea</taxon>
        <taxon>Portunidae</taxon>
        <taxon>Portuninae</taxon>
        <taxon>Portunus</taxon>
    </lineage>
</organism>
<gene>
    <name evidence="1" type="ORF">E2C01_016386</name>
</gene>
<name>A0A5B7DNZ4_PORTR</name>
<evidence type="ECO:0000313" key="1">
    <source>
        <dbReference type="EMBL" id="MPC23342.1"/>
    </source>
</evidence>
<dbReference type="Proteomes" id="UP000324222">
    <property type="component" value="Unassembled WGS sequence"/>
</dbReference>
<proteinExistence type="predicted"/>
<sequence length="162" mass="16943">MVEVVVWCGVGVVKVEVVVVWCGVMRYDDGGGGSDGGGGVYVHCWSAGTDSGATFHLRSAPLHELVPASLRVKVAEGSVSTAPPQQIQKPPKSEVIRQLAVVGRRSGDYFDDVIGRSQPALPCSACPVSYSSTLDYVYTGSAPSAVTLWLSSSPGIFLIVTS</sequence>
<evidence type="ECO:0000313" key="2">
    <source>
        <dbReference type="Proteomes" id="UP000324222"/>
    </source>
</evidence>
<keyword evidence="2" id="KW-1185">Reference proteome</keyword>
<reference evidence="1 2" key="1">
    <citation type="submission" date="2019-05" db="EMBL/GenBank/DDBJ databases">
        <title>Another draft genome of Portunus trituberculatus and its Hox gene families provides insights of decapod evolution.</title>
        <authorList>
            <person name="Jeong J.-H."/>
            <person name="Song I."/>
            <person name="Kim S."/>
            <person name="Choi T."/>
            <person name="Kim D."/>
            <person name="Ryu S."/>
            <person name="Kim W."/>
        </authorList>
    </citation>
    <scope>NUCLEOTIDE SEQUENCE [LARGE SCALE GENOMIC DNA]</scope>
    <source>
        <tissue evidence="1">Muscle</tissue>
    </source>
</reference>
<dbReference type="AlphaFoldDB" id="A0A5B7DNZ4"/>
<dbReference type="EMBL" id="VSRR010001193">
    <property type="protein sequence ID" value="MPC23342.1"/>
    <property type="molecule type" value="Genomic_DNA"/>
</dbReference>